<evidence type="ECO:0000256" key="7">
    <source>
        <dbReference type="ARBA" id="ARBA00022997"/>
    </source>
</evidence>
<sequence>MFEAKIQEYKDDLIKDLLGCVAINSVRGAAGPEAPFGPGPREALEYTLNLAESMGFRTCNLDNMIGYAEYGEGSEMIGILGHLDVVPLGGGWDHAPLGELCGDRIYGRGTLDDKGPMIGALYGLRAIKESGVSLKRRIRLIFGTNEENGDEDVDRYKETEELPVMGFTPDADYPVIFSEKGLACFRIECPLDSGVLAAADAGEAVNQVPALAKAKLRFADGTEKQLESRGKSAHASTPWEGENAIAKLMKQLADYQLPEDLMAFVDFFNTCAGSQTDGHDLGIGRDEGKFGAVTVNAGLLKGDERHIAVSFDCRYPYGMDFKEDFQKVEEKAASFGLHAKLERLEQPLYVPEESVLVRTLQRIYQEQTQTEAEPIAIGGGTYAKTMENIVAFGPIFPGQDNVIHQKNEYISIPNLLKNTRIMAQAMYELANA</sequence>
<accession>A0A9J6QPU5</accession>
<dbReference type="Gene3D" id="3.30.70.360">
    <property type="match status" value="1"/>
</dbReference>
<evidence type="ECO:0000256" key="2">
    <source>
        <dbReference type="ARBA" id="ARBA00006247"/>
    </source>
</evidence>
<dbReference type="AlphaFoldDB" id="A0A9J6QPU5"/>
<evidence type="ECO:0000256" key="4">
    <source>
        <dbReference type="ARBA" id="ARBA00022723"/>
    </source>
</evidence>
<dbReference type="SUPFAM" id="SSF55031">
    <property type="entry name" value="Bacterial exopeptidase dimerisation domain"/>
    <property type="match status" value="1"/>
</dbReference>
<dbReference type="Gene3D" id="3.40.630.10">
    <property type="entry name" value="Zn peptidases"/>
    <property type="match status" value="2"/>
</dbReference>
<dbReference type="InterPro" id="IPR036264">
    <property type="entry name" value="Bact_exopeptidase_dim_dom"/>
</dbReference>
<evidence type="ECO:0000313" key="10">
    <source>
        <dbReference type="EMBL" id="MCU7376811.1"/>
    </source>
</evidence>
<protein>
    <submittedName>
        <fullName evidence="11">Sapep family Mn(2+)-dependent dipeptidase</fullName>
        <ecNumber evidence="11">3.4.13.-</ecNumber>
    </submittedName>
</protein>
<name>A0A9J6QPU5_9FIRM</name>
<dbReference type="InterPro" id="IPR001261">
    <property type="entry name" value="ArgE/DapE_CS"/>
</dbReference>
<evidence type="ECO:0000256" key="8">
    <source>
        <dbReference type="ARBA" id="ARBA00023049"/>
    </source>
</evidence>
<evidence type="ECO:0000256" key="1">
    <source>
        <dbReference type="ARBA" id="ARBA00001947"/>
    </source>
</evidence>
<dbReference type="EMBL" id="JAOSHN010000001">
    <property type="protein sequence ID" value="MCU7376811.1"/>
    <property type="molecule type" value="Genomic_DNA"/>
</dbReference>
<dbReference type="GO" id="GO:0008777">
    <property type="term" value="F:acetylornithine deacetylase activity"/>
    <property type="evidence" value="ECO:0007669"/>
    <property type="project" value="TreeGrafter"/>
</dbReference>
<keyword evidence="6" id="KW-0862">Zinc</keyword>
<organism evidence="11 12">
    <name type="scientific">Hominibacterium faecale</name>
    <dbReference type="NCBI Taxonomy" id="2839743"/>
    <lineage>
        <taxon>Bacteria</taxon>
        <taxon>Bacillati</taxon>
        <taxon>Bacillota</taxon>
        <taxon>Clostridia</taxon>
        <taxon>Peptostreptococcales</taxon>
        <taxon>Anaerovoracaceae</taxon>
        <taxon>Hominibacterium</taxon>
    </lineage>
</organism>
<dbReference type="PANTHER" id="PTHR43808:SF31">
    <property type="entry name" value="N-ACETYL-L-CITRULLINE DEACETYLASE"/>
    <property type="match status" value="1"/>
</dbReference>
<dbReference type="InterPro" id="IPR050072">
    <property type="entry name" value="Peptidase_M20A"/>
</dbReference>
<keyword evidence="8" id="KW-0482">Metalloprotease</keyword>
<evidence type="ECO:0000256" key="3">
    <source>
        <dbReference type="ARBA" id="ARBA00022670"/>
    </source>
</evidence>
<dbReference type="GO" id="GO:0008237">
    <property type="term" value="F:metallopeptidase activity"/>
    <property type="evidence" value="ECO:0007669"/>
    <property type="project" value="UniProtKB-KW"/>
</dbReference>
<comment type="similarity">
    <text evidence="2">Belongs to the peptidase M20A family.</text>
</comment>
<evidence type="ECO:0000313" key="12">
    <source>
        <dbReference type="Proteomes" id="UP001065549"/>
    </source>
</evidence>
<keyword evidence="5 11" id="KW-0378">Hydrolase</keyword>
<evidence type="ECO:0000256" key="6">
    <source>
        <dbReference type="ARBA" id="ARBA00022833"/>
    </source>
</evidence>
<comment type="caution">
    <text evidence="11">The sequence shown here is derived from an EMBL/GenBank/DDBJ whole genome shotgun (WGS) entry which is preliminary data.</text>
</comment>
<dbReference type="EMBL" id="JAOSHN010000005">
    <property type="protein sequence ID" value="MCU7379360.1"/>
    <property type="molecule type" value="Genomic_DNA"/>
</dbReference>
<comment type="cofactor">
    <cofactor evidence="1">
        <name>Zn(2+)</name>
        <dbReference type="ChEBI" id="CHEBI:29105"/>
    </cofactor>
</comment>
<dbReference type="NCBIfam" id="TIGR01887">
    <property type="entry name" value="dipeptidaselike"/>
    <property type="match status" value="1"/>
</dbReference>
<dbReference type="SUPFAM" id="SSF53187">
    <property type="entry name" value="Zn-dependent exopeptidases"/>
    <property type="match status" value="1"/>
</dbReference>
<dbReference type="InterPro" id="IPR010964">
    <property type="entry name" value="M20A_pepV-rel"/>
</dbReference>
<dbReference type="GO" id="GO:0016805">
    <property type="term" value="F:dipeptidase activity"/>
    <property type="evidence" value="ECO:0007669"/>
    <property type="project" value="UniProtKB-KW"/>
</dbReference>
<gene>
    <name evidence="10" type="ORF">OBO34_00395</name>
    <name evidence="11" type="ORF">OBO34_13490</name>
</gene>
<dbReference type="Proteomes" id="UP001065549">
    <property type="component" value="Unassembled WGS sequence"/>
</dbReference>
<dbReference type="PROSITE" id="PS00758">
    <property type="entry name" value="ARGE_DAPE_CPG2_1"/>
    <property type="match status" value="1"/>
</dbReference>
<dbReference type="PANTHER" id="PTHR43808">
    <property type="entry name" value="ACETYLORNITHINE DEACETYLASE"/>
    <property type="match status" value="1"/>
</dbReference>
<evidence type="ECO:0000259" key="9">
    <source>
        <dbReference type="Pfam" id="PF07687"/>
    </source>
</evidence>
<dbReference type="GO" id="GO:0006526">
    <property type="term" value="P:L-arginine biosynthetic process"/>
    <property type="evidence" value="ECO:0007669"/>
    <property type="project" value="TreeGrafter"/>
</dbReference>
<dbReference type="GO" id="GO:0006508">
    <property type="term" value="P:proteolysis"/>
    <property type="evidence" value="ECO:0007669"/>
    <property type="project" value="UniProtKB-KW"/>
</dbReference>
<dbReference type="Pfam" id="PF07687">
    <property type="entry name" value="M20_dimer"/>
    <property type="match status" value="1"/>
</dbReference>
<dbReference type="EC" id="3.4.13.-" evidence="11"/>
<dbReference type="GO" id="GO:0008270">
    <property type="term" value="F:zinc ion binding"/>
    <property type="evidence" value="ECO:0007669"/>
    <property type="project" value="InterPro"/>
</dbReference>
<evidence type="ECO:0000313" key="11">
    <source>
        <dbReference type="EMBL" id="MCU7379360.1"/>
    </source>
</evidence>
<dbReference type="InterPro" id="IPR011650">
    <property type="entry name" value="Peptidase_M20_dimer"/>
</dbReference>
<dbReference type="RefSeq" id="WP_253020431.1">
    <property type="nucleotide sequence ID" value="NZ_JAOSHN010000001.1"/>
</dbReference>
<dbReference type="InterPro" id="IPR002933">
    <property type="entry name" value="Peptidase_M20"/>
</dbReference>
<keyword evidence="3" id="KW-0645">Protease</keyword>
<evidence type="ECO:0000256" key="5">
    <source>
        <dbReference type="ARBA" id="ARBA00022801"/>
    </source>
</evidence>
<dbReference type="Pfam" id="PF01546">
    <property type="entry name" value="Peptidase_M20"/>
    <property type="match status" value="1"/>
</dbReference>
<keyword evidence="7 11" id="KW-0224">Dipeptidase</keyword>
<keyword evidence="4" id="KW-0479">Metal-binding</keyword>
<proteinExistence type="inferred from homology"/>
<reference evidence="11" key="1">
    <citation type="submission" date="2022-09" db="EMBL/GenBank/DDBJ databases">
        <title>Culturomic study of gut microbiota in children with autism spectrum disorder.</title>
        <authorList>
            <person name="Efimov B.A."/>
            <person name="Chaplin A.V."/>
            <person name="Sokolova S.R."/>
            <person name="Pikina A.P."/>
            <person name="Korzhanova M."/>
            <person name="Belova V."/>
            <person name="Korostin D."/>
        </authorList>
    </citation>
    <scope>NUCLEOTIDE SEQUENCE</scope>
    <source>
        <strain evidence="11">ASD5510</strain>
    </source>
</reference>
<keyword evidence="12" id="KW-1185">Reference proteome</keyword>
<feature type="domain" description="Peptidase M20 dimerisation" evidence="9">
    <location>
        <begin position="226"/>
        <end position="334"/>
    </location>
</feature>